<dbReference type="PANTHER" id="PTHR31749:SF3">
    <property type="entry name" value="KINETOCHORE-ASSOCIATED PROTEIN NSL1 HOMOLOG"/>
    <property type="match status" value="1"/>
</dbReference>
<name>A0A9P6ULM0_9FUNG</name>
<reference evidence="1" key="1">
    <citation type="journal article" date="2020" name="Fungal Divers.">
        <title>Resolving the Mortierellaceae phylogeny through synthesis of multi-gene phylogenetics and phylogenomics.</title>
        <authorList>
            <person name="Vandepol N."/>
            <person name="Liber J."/>
            <person name="Desiro A."/>
            <person name="Na H."/>
            <person name="Kennedy M."/>
            <person name="Barry K."/>
            <person name="Grigoriev I.V."/>
            <person name="Miller A.N."/>
            <person name="O'Donnell K."/>
            <person name="Stajich J.E."/>
            <person name="Bonito G."/>
        </authorList>
    </citation>
    <scope>NUCLEOTIDE SEQUENCE</scope>
    <source>
        <strain evidence="1">REB-010B</strain>
    </source>
</reference>
<keyword evidence="2" id="KW-1185">Reference proteome</keyword>
<dbReference type="GO" id="GO:0000070">
    <property type="term" value="P:mitotic sister chromatid segregation"/>
    <property type="evidence" value="ECO:0007669"/>
    <property type="project" value="InterPro"/>
</dbReference>
<gene>
    <name evidence="1" type="ORF">BGZ99_000374</name>
</gene>
<sequence>MEFPKINVSSKADIEYISEIWRKHLYDRLEQQYGRNGEPRLMEQVQGLLDQWLENMVKMASANIDINGIPYEQAISNEDFEPLDESMTRRLQIQQLQVEELTLKVAERRKRVPEQVKMLLDDAIRRQSALADRIEFEPEDKEADEMDSLAGAVLQRSDLVAQEYASSMALLNDLRKTVSSNITRLEGAQSVVNEILP</sequence>
<evidence type="ECO:0000313" key="1">
    <source>
        <dbReference type="EMBL" id="KAG0310452.1"/>
    </source>
</evidence>
<dbReference type="Proteomes" id="UP000738325">
    <property type="component" value="Unassembled WGS sequence"/>
</dbReference>
<proteinExistence type="predicted"/>
<evidence type="ECO:0000313" key="2">
    <source>
        <dbReference type="Proteomes" id="UP000738325"/>
    </source>
</evidence>
<organism evidence="1 2">
    <name type="scientific">Dissophora globulifera</name>
    <dbReference type="NCBI Taxonomy" id="979702"/>
    <lineage>
        <taxon>Eukaryota</taxon>
        <taxon>Fungi</taxon>
        <taxon>Fungi incertae sedis</taxon>
        <taxon>Mucoromycota</taxon>
        <taxon>Mortierellomycotina</taxon>
        <taxon>Mortierellomycetes</taxon>
        <taxon>Mortierellales</taxon>
        <taxon>Mortierellaceae</taxon>
        <taxon>Dissophora</taxon>
    </lineage>
</organism>
<comment type="caution">
    <text evidence="1">The sequence shown here is derived from an EMBL/GenBank/DDBJ whole genome shotgun (WGS) entry which is preliminary data.</text>
</comment>
<dbReference type="OrthoDB" id="2135762at2759"/>
<dbReference type="AlphaFoldDB" id="A0A9P6ULM0"/>
<dbReference type="Pfam" id="PF08641">
    <property type="entry name" value="Mis14"/>
    <property type="match status" value="1"/>
</dbReference>
<dbReference type="EMBL" id="JAAAIP010001066">
    <property type="protein sequence ID" value="KAG0310452.1"/>
    <property type="molecule type" value="Genomic_DNA"/>
</dbReference>
<dbReference type="GO" id="GO:0000444">
    <property type="term" value="C:MIS12/MIND type complex"/>
    <property type="evidence" value="ECO:0007669"/>
    <property type="project" value="TreeGrafter"/>
</dbReference>
<accession>A0A9P6ULM0</accession>
<dbReference type="InterPro" id="IPR013950">
    <property type="entry name" value="Mis14/Nsl1"/>
</dbReference>
<dbReference type="PANTHER" id="PTHR31749">
    <property type="entry name" value="KINETOCHORE-ASSOCIATED PROTEIN NSL1 HOMOLOG"/>
    <property type="match status" value="1"/>
</dbReference>
<protein>
    <submittedName>
        <fullName evidence="1">Uncharacterized protein</fullName>
    </submittedName>
</protein>